<feature type="transmembrane region" description="Helical" evidence="11">
    <location>
        <begin position="94"/>
        <end position="113"/>
    </location>
</feature>
<sequence>MLTTKPFHWYCLLGAIALEVGGTTVMKLAQGWTFAHAALLGLLLMWLAIGLSYYLLALSTTGLPVGVAFAFWEGLGLTLITLSSVLILNEALTFKRVLGLICVLAGALLVHHGTGHGESRKPRPHDAGRSSSPDAESTDAAPGAGRP</sequence>
<dbReference type="STRING" id="44742.AXF13_09885"/>
<keyword evidence="4" id="KW-1003">Cell membrane</keyword>
<evidence type="ECO:0000313" key="12">
    <source>
        <dbReference type="EMBL" id="AMD90401.1"/>
    </source>
</evidence>
<evidence type="ECO:0000256" key="11">
    <source>
        <dbReference type="SAM" id="Phobius"/>
    </source>
</evidence>
<evidence type="ECO:0000256" key="10">
    <source>
        <dbReference type="SAM" id="MobiDB-lite"/>
    </source>
</evidence>
<evidence type="ECO:0000256" key="4">
    <source>
        <dbReference type="ARBA" id="ARBA00022475"/>
    </source>
</evidence>
<dbReference type="RefSeq" id="WP_062252983.1">
    <property type="nucleotide sequence ID" value="NZ_CP014229.1"/>
</dbReference>
<dbReference type="GO" id="GO:0015199">
    <property type="term" value="F:amino-acid betaine transmembrane transporter activity"/>
    <property type="evidence" value="ECO:0007669"/>
    <property type="project" value="TreeGrafter"/>
</dbReference>
<comment type="subcellular location">
    <subcellularLocation>
        <location evidence="1">Cell inner membrane</location>
        <topology evidence="1">Multi-pass membrane protein</topology>
    </subcellularLocation>
    <subcellularLocation>
        <location evidence="9">Cell membrane</location>
        <topology evidence="9">Multi-pass membrane protein</topology>
    </subcellularLocation>
</comment>
<evidence type="ECO:0000256" key="8">
    <source>
        <dbReference type="ARBA" id="ARBA00023136"/>
    </source>
</evidence>
<evidence type="ECO:0000256" key="6">
    <source>
        <dbReference type="ARBA" id="ARBA00022692"/>
    </source>
</evidence>
<dbReference type="GO" id="GO:1903711">
    <property type="term" value="P:spermidine transmembrane transport"/>
    <property type="evidence" value="ECO:0007669"/>
    <property type="project" value="TreeGrafter"/>
</dbReference>
<dbReference type="InterPro" id="IPR045324">
    <property type="entry name" value="Small_multidrug_res"/>
</dbReference>
<evidence type="ECO:0000256" key="5">
    <source>
        <dbReference type="ARBA" id="ARBA00022519"/>
    </source>
</evidence>
<dbReference type="InterPro" id="IPR037185">
    <property type="entry name" value="EmrE-like"/>
</dbReference>
<dbReference type="PANTHER" id="PTHR30561:SF2">
    <property type="entry name" value="SPERMIDINE EXPORT PROTEIN MDTJ"/>
    <property type="match status" value="1"/>
</dbReference>
<evidence type="ECO:0000256" key="9">
    <source>
        <dbReference type="RuleBase" id="RU003942"/>
    </source>
</evidence>
<gene>
    <name evidence="12" type="ORF">AXF13_09885</name>
</gene>
<reference evidence="13" key="1">
    <citation type="submission" date="2016-02" db="EMBL/GenBank/DDBJ databases">
        <authorList>
            <person name="Holder M.E."/>
            <person name="Ajami N.J."/>
            <person name="Petrosino J.F."/>
        </authorList>
    </citation>
    <scope>NUCLEOTIDE SEQUENCE [LARGE SCALE GENOMIC DNA]</scope>
    <source>
        <strain evidence="13">CCUG 45958</strain>
    </source>
</reference>
<evidence type="ECO:0000256" key="1">
    <source>
        <dbReference type="ARBA" id="ARBA00004429"/>
    </source>
</evidence>
<dbReference type="SUPFAM" id="SSF103481">
    <property type="entry name" value="Multidrug resistance efflux transporter EmrE"/>
    <property type="match status" value="1"/>
</dbReference>
<evidence type="ECO:0000313" key="13">
    <source>
        <dbReference type="Proteomes" id="UP000069241"/>
    </source>
</evidence>
<dbReference type="AlphaFoldDB" id="A0A0X8JKK5"/>
<dbReference type="InterPro" id="IPR000390">
    <property type="entry name" value="Small_drug/metabolite_transptr"/>
</dbReference>
<name>A0A0X8JKK5_9BACT</name>
<feature type="region of interest" description="Disordered" evidence="10">
    <location>
        <begin position="114"/>
        <end position="147"/>
    </location>
</feature>
<evidence type="ECO:0000256" key="7">
    <source>
        <dbReference type="ARBA" id="ARBA00022989"/>
    </source>
</evidence>
<keyword evidence="5" id="KW-0997">Cell inner membrane</keyword>
<dbReference type="GO" id="GO:0015220">
    <property type="term" value="F:choline transmembrane transporter activity"/>
    <property type="evidence" value="ECO:0007669"/>
    <property type="project" value="TreeGrafter"/>
</dbReference>
<feature type="compositionally biased region" description="Basic and acidic residues" evidence="10">
    <location>
        <begin position="115"/>
        <end position="128"/>
    </location>
</feature>
<proteinExistence type="inferred from homology"/>
<feature type="transmembrane region" description="Helical" evidence="11">
    <location>
        <begin position="7"/>
        <end position="28"/>
    </location>
</feature>
<dbReference type="KEGG" id="dfi:AXF13_09885"/>
<comment type="subunit">
    <text evidence="2">Forms a complex with MdtI.</text>
</comment>
<dbReference type="GO" id="GO:0031460">
    <property type="term" value="P:glycine betaine transport"/>
    <property type="evidence" value="ECO:0007669"/>
    <property type="project" value="TreeGrafter"/>
</dbReference>
<keyword evidence="6 9" id="KW-0812">Transmembrane</keyword>
<dbReference type="Proteomes" id="UP000069241">
    <property type="component" value="Chromosome"/>
</dbReference>
<evidence type="ECO:0000256" key="2">
    <source>
        <dbReference type="ARBA" id="ARBA00011358"/>
    </source>
</evidence>
<dbReference type="Gene3D" id="1.10.3730.20">
    <property type="match status" value="1"/>
</dbReference>
<keyword evidence="13" id="KW-1185">Reference proteome</keyword>
<comment type="similarity">
    <text evidence="9">Belongs to the drug/metabolite transporter (DMT) superfamily. Small multidrug resistance (SMR) (TC 2.A.7.1) family.</text>
</comment>
<keyword evidence="7 11" id="KW-1133">Transmembrane helix</keyword>
<keyword evidence="8 11" id="KW-0472">Membrane</keyword>
<organism evidence="12 13">
    <name type="scientific">Desulfovibrio fairfieldensis</name>
    <dbReference type="NCBI Taxonomy" id="44742"/>
    <lineage>
        <taxon>Bacteria</taxon>
        <taxon>Pseudomonadati</taxon>
        <taxon>Thermodesulfobacteriota</taxon>
        <taxon>Desulfovibrionia</taxon>
        <taxon>Desulfovibrionales</taxon>
        <taxon>Desulfovibrionaceae</taxon>
        <taxon>Desulfovibrio</taxon>
    </lineage>
</organism>
<protein>
    <recommendedName>
        <fullName evidence="3">Spermidine export protein MdtJ</fullName>
    </recommendedName>
</protein>
<dbReference type="GO" id="GO:0005886">
    <property type="term" value="C:plasma membrane"/>
    <property type="evidence" value="ECO:0007669"/>
    <property type="project" value="UniProtKB-SubCell"/>
</dbReference>
<feature type="transmembrane region" description="Helical" evidence="11">
    <location>
        <begin position="63"/>
        <end position="88"/>
    </location>
</feature>
<feature type="transmembrane region" description="Helical" evidence="11">
    <location>
        <begin position="34"/>
        <end position="56"/>
    </location>
</feature>
<dbReference type="EMBL" id="CP014229">
    <property type="protein sequence ID" value="AMD90401.1"/>
    <property type="molecule type" value="Genomic_DNA"/>
</dbReference>
<dbReference type="Pfam" id="PF00893">
    <property type="entry name" value="Multi_Drug_Res"/>
    <property type="match status" value="1"/>
</dbReference>
<evidence type="ECO:0000256" key="3">
    <source>
        <dbReference type="ARBA" id="ARBA00021112"/>
    </source>
</evidence>
<accession>A0A0X8JKK5</accession>
<dbReference type="GO" id="GO:0015297">
    <property type="term" value="F:antiporter activity"/>
    <property type="evidence" value="ECO:0007669"/>
    <property type="project" value="TreeGrafter"/>
</dbReference>
<dbReference type="PANTHER" id="PTHR30561">
    <property type="entry name" value="SMR FAMILY PROTON-DEPENDENT DRUG EFFLUX TRANSPORTER SUGE"/>
    <property type="match status" value="1"/>
</dbReference>